<reference evidence="12" key="1">
    <citation type="submission" date="2023-07" db="EMBL/GenBank/DDBJ databases">
        <authorList>
            <person name="Stuckert A."/>
        </authorList>
    </citation>
    <scope>NUCLEOTIDE SEQUENCE</scope>
</reference>
<evidence type="ECO:0000256" key="6">
    <source>
        <dbReference type="ARBA" id="ARBA00023054"/>
    </source>
</evidence>
<dbReference type="EMBL" id="CAUEEQ010007765">
    <property type="protein sequence ID" value="CAJ0931495.1"/>
    <property type="molecule type" value="Genomic_DNA"/>
</dbReference>
<keyword evidence="5" id="KW-0653">Protein transport</keyword>
<evidence type="ECO:0000256" key="8">
    <source>
        <dbReference type="ARBA" id="ARBA00024173"/>
    </source>
</evidence>
<protein>
    <recommendedName>
        <fullName evidence="11">Longin domain-containing protein</fullName>
    </recommendedName>
</protein>
<name>A0ABN9L6K3_9NEOB</name>
<evidence type="ECO:0000256" key="4">
    <source>
        <dbReference type="ARBA" id="ARBA00008025"/>
    </source>
</evidence>
<feature type="domain" description="Longin" evidence="11">
    <location>
        <begin position="89"/>
        <end position="200"/>
    </location>
</feature>
<dbReference type="Pfam" id="PF13774">
    <property type="entry name" value="Longin"/>
    <property type="match status" value="1"/>
</dbReference>
<dbReference type="InterPro" id="IPR011012">
    <property type="entry name" value="Longin-like_dom_sf"/>
</dbReference>
<comment type="caution">
    <text evidence="12">The sequence shown here is derived from an EMBL/GenBank/DDBJ whole genome shotgun (WGS) entry which is preliminary data.</text>
</comment>
<keyword evidence="5" id="KW-0813">Transport</keyword>
<evidence type="ECO:0000256" key="7">
    <source>
        <dbReference type="ARBA" id="ARBA00023136"/>
    </source>
</evidence>
<keyword evidence="6" id="KW-0175">Coiled coil</keyword>
<evidence type="ECO:0000313" key="12">
    <source>
        <dbReference type="EMBL" id="CAJ0931495.1"/>
    </source>
</evidence>
<evidence type="ECO:0000313" key="13">
    <source>
        <dbReference type="Proteomes" id="UP001176940"/>
    </source>
</evidence>
<evidence type="ECO:0000256" key="10">
    <source>
        <dbReference type="SAM" id="MobiDB-lite"/>
    </source>
</evidence>
<evidence type="ECO:0000256" key="9">
    <source>
        <dbReference type="ARBA" id="ARBA00024188"/>
    </source>
</evidence>
<dbReference type="InterPro" id="IPR010908">
    <property type="entry name" value="Longin_dom"/>
</dbReference>
<evidence type="ECO:0000259" key="11">
    <source>
        <dbReference type="PROSITE" id="PS50859"/>
    </source>
</evidence>
<dbReference type="PROSITE" id="PS50859">
    <property type="entry name" value="LONGIN"/>
    <property type="match status" value="1"/>
</dbReference>
<dbReference type="SUPFAM" id="SSF64356">
    <property type="entry name" value="SNARE-like"/>
    <property type="match status" value="1"/>
</dbReference>
<comment type="subcellular location">
    <subcellularLocation>
        <location evidence="1">Endoplasmic reticulum membrane</location>
        <topology evidence="1">Single-pass type IV membrane protein</topology>
    </subcellularLocation>
    <subcellularLocation>
        <location evidence="9">Golgi apparatus</location>
        <location evidence="9">cis-Golgi network membrane</location>
    </subcellularLocation>
    <subcellularLocation>
        <location evidence="2">Golgi apparatus</location>
        <location evidence="2">trans-Golgi network membrane</location>
    </subcellularLocation>
    <subcellularLocation>
        <location evidence="3">Melanosome</location>
    </subcellularLocation>
</comment>
<evidence type="ECO:0000256" key="5">
    <source>
        <dbReference type="ARBA" id="ARBA00022927"/>
    </source>
</evidence>
<sequence>MVTNISAPSMQRAGHVTYEAERGLNRRRRPGRDGAEEFIKSSTVKEFGMQLVSIPGVEIMGAPNPEGPGHRGSVIDHTLLEMSVILFASVVRARDGLPLSASTDHEQNMSVQETKKYLKVLSRKLEQLPDRCTMKRGPHHVHFISSLGVSYMMLCSEHYPGVLAFCFLDELQREFISTYEMGHVNAAIRPYSFIEFGLGHLFRVHGLCLGMSWSGLDSWKHMVRPWTEGLCLGMSWSGLDSWKHMVRPWTEGLCVGMSWSGLDSWKHMVRPWTEGLCLGMSWSGLDSWKHMVRPWTEGLCVGMS</sequence>
<dbReference type="Proteomes" id="UP001176940">
    <property type="component" value="Unassembled WGS sequence"/>
</dbReference>
<evidence type="ECO:0000256" key="2">
    <source>
        <dbReference type="ARBA" id="ARBA00004198"/>
    </source>
</evidence>
<dbReference type="CDD" id="cd14824">
    <property type="entry name" value="Longin"/>
    <property type="match status" value="1"/>
</dbReference>
<dbReference type="PANTHER" id="PTHR45837">
    <property type="entry name" value="VESICLE-TRAFFICKING PROTEIN SEC22B"/>
    <property type="match status" value="1"/>
</dbReference>
<dbReference type="SMART" id="SM01270">
    <property type="entry name" value="Longin"/>
    <property type="match status" value="1"/>
</dbReference>
<organism evidence="12 13">
    <name type="scientific">Ranitomeya imitator</name>
    <name type="common">mimic poison frog</name>
    <dbReference type="NCBI Taxonomy" id="111125"/>
    <lineage>
        <taxon>Eukaryota</taxon>
        <taxon>Metazoa</taxon>
        <taxon>Chordata</taxon>
        <taxon>Craniata</taxon>
        <taxon>Vertebrata</taxon>
        <taxon>Euteleostomi</taxon>
        <taxon>Amphibia</taxon>
        <taxon>Batrachia</taxon>
        <taxon>Anura</taxon>
        <taxon>Neobatrachia</taxon>
        <taxon>Hyloidea</taxon>
        <taxon>Dendrobatidae</taxon>
        <taxon>Dendrobatinae</taxon>
        <taxon>Ranitomeya</taxon>
    </lineage>
</organism>
<keyword evidence="7" id="KW-0472">Membrane</keyword>
<accession>A0ABN9L6K3</accession>
<evidence type="ECO:0000256" key="1">
    <source>
        <dbReference type="ARBA" id="ARBA00004163"/>
    </source>
</evidence>
<keyword evidence="13" id="KW-1185">Reference proteome</keyword>
<proteinExistence type="inferred from homology"/>
<evidence type="ECO:0000256" key="3">
    <source>
        <dbReference type="ARBA" id="ARBA00004223"/>
    </source>
</evidence>
<comment type="function">
    <text evidence="8">SNARE involved in targeting and fusion of ER-derived transport vesicles with the Golgi complex as well as Golgi-derived retrograde transport vesicles with the ER.</text>
</comment>
<gene>
    <name evidence="12" type="ORF">RIMI_LOCUS4725408</name>
</gene>
<dbReference type="InterPro" id="IPR044565">
    <property type="entry name" value="Sec22"/>
</dbReference>
<comment type="similarity">
    <text evidence="4">Belongs to the synaptobrevin family.</text>
</comment>
<dbReference type="Gene3D" id="3.30.450.50">
    <property type="entry name" value="Longin domain"/>
    <property type="match status" value="1"/>
</dbReference>
<feature type="region of interest" description="Disordered" evidence="10">
    <location>
        <begin position="1"/>
        <end position="34"/>
    </location>
</feature>